<evidence type="ECO:0000313" key="2">
    <source>
        <dbReference type="EMBL" id="CAK9006825.1"/>
    </source>
</evidence>
<dbReference type="EMBL" id="CAXAMN010003903">
    <property type="protein sequence ID" value="CAK9006825.1"/>
    <property type="molecule type" value="Genomic_DNA"/>
</dbReference>
<sequence>MFRVLVWSQLSFLAAATAKELFVIKEIWSNSDCTGEITFRSEAGLEGDCIRGPRATDLFKVPTLTNSSFVVHLWTQSWSCSGDSHSNKQVNSDECNSGEKFVAMDLETYTKYSYKAWDTECVEEVHEYKKYADGECFTGLDDAQGSSKVVCETENMSVVTYTYTEKNCTGNVSVASSYADLACISETGSFSQVNNDKYTCSIWTTTSTSMPSTSTYTKTFTTSGTTTLTSGNDETESQASSTATTQILVQVTGVDHPASWTSMAMSADGSKIAVGSWAGKVWLSSDFGKSWTKKTAPGDAIAMSSDGSKIVAGEERGNLYTSSDGGATWTEDTSVGETKRWSDIAMSSDGSKVAAIAHKDHIWMSSNGGRTWTQDVSVGETQWWQEIVMSSDGSKLAAAVSDGGYSGSIWTSSDAGETWVKAESSSRKDWQSITMSSDGSKLAACEGDGIYEGNLWGSADGGSTWLTLSLPCIRLVRASSNFTTLITDASLGSQNGIFVIDVAGGNTWKLSNTTSPTWTSLAMSPDASRVVAGTWHDGGLWITPPPLIPDSGTTASVNFGGDGATSVANMEGVRLAVGIIVSLLVLVAS</sequence>
<dbReference type="Gene3D" id="2.130.10.10">
    <property type="entry name" value="YVTN repeat-like/Quinoprotein amine dehydrogenase"/>
    <property type="match status" value="1"/>
</dbReference>
<dbReference type="InterPro" id="IPR011045">
    <property type="entry name" value="N2O_reductase_N"/>
</dbReference>
<comment type="caution">
    <text evidence="2">The sequence shown here is derived from an EMBL/GenBank/DDBJ whole genome shotgun (WGS) entry which is preliminary data.</text>
</comment>
<name>A0ABP0IXK2_9DINO</name>
<dbReference type="SUPFAM" id="SSF110296">
    <property type="entry name" value="Oligoxyloglucan reducing end-specific cellobiohydrolase"/>
    <property type="match status" value="1"/>
</dbReference>
<feature type="signal peptide" evidence="1">
    <location>
        <begin position="1"/>
        <end position="18"/>
    </location>
</feature>
<keyword evidence="1" id="KW-0732">Signal</keyword>
<dbReference type="SUPFAM" id="SSF50974">
    <property type="entry name" value="Nitrous oxide reductase, N-terminal domain"/>
    <property type="match status" value="1"/>
</dbReference>
<accession>A0ABP0IXK2</accession>
<proteinExistence type="predicted"/>
<protein>
    <recommendedName>
        <fullName evidence="4">Photosynthesis system II assembly factor Ycf48/Hcf136-like domain-containing protein</fullName>
    </recommendedName>
</protein>
<keyword evidence="3" id="KW-1185">Reference proteome</keyword>
<evidence type="ECO:0000256" key="1">
    <source>
        <dbReference type="SAM" id="SignalP"/>
    </source>
</evidence>
<evidence type="ECO:0008006" key="4">
    <source>
        <dbReference type="Google" id="ProtNLM"/>
    </source>
</evidence>
<dbReference type="Pfam" id="PF15899">
    <property type="entry name" value="BNR_6"/>
    <property type="match status" value="1"/>
</dbReference>
<organism evidence="2 3">
    <name type="scientific">Durusdinium trenchii</name>
    <dbReference type="NCBI Taxonomy" id="1381693"/>
    <lineage>
        <taxon>Eukaryota</taxon>
        <taxon>Sar</taxon>
        <taxon>Alveolata</taxon>
        <taxon>Dinophyceae</taxon>
        <taxon>Suessiales</taxon>
        <taxon>Symbiodiniaceae</taxon>
        <taxon>Durusdinium</taxon>
    </lineage>
</organism>
<dbReference type="CDD" id="cd15482">
    <property type="entry name" value="Sialidase_non-viral"/>
    <property type="match status" value="1"/>
</dbReference>
<evidence type="ECO:0000313" key="3">
    <source>
        <dbReference type="Proteomes" id="UP001642484"/>
    </source>
</evidence>
<dbReference type="InterPro" id="IPR002860">
    <property type="entry name" value="BNR_rpt"/>
</dbReference>
<dbReference type="Proteomes" id="UP001642484">
    <property type="component" value="Unassembled WGS sequence"/>
</dbReference>
<dbReference type="InterPro" id="IPR015943">
    <property type="entry name" value="WD40/YVTN_repeat-like_dom_sf"/>
</dbReference>
<reference evidence="2 3" key="1">
    <citation type="submission" date="2024-02" db="EMBL/GenBank/DDBJ databases">
        <authorList>
            <person name="Chen Y."/>
            <person name="Shah S."/>
            <person name="Dougan E. K."/>
            <person name="Thang M."/>
            <person name="Chan C."/>
        </authorList>
    </citation>
    <scope>NUCLEOTIDE SEQUENCE [LARGE SCALE GENOMIC DNA]</scope>
</reference>
<gene>
    <name evidence="2" type="ORF">CCMP2556_LOCUS8586</name>
</gene>
<feature type="chain" id="PRO_5046103215" description="Photosynthesis system II assembly factor Ycf48/Hcf136-like domain-containing protein" evidence="1">
    <location>
        <begin position="19"/>
        <end position="589"/>
    </location>
</feature>